<proteinExistence type="predicted"/>
<gene>
    <name evidence="1" type="ORF">mMyoMyo1_021118</name>
</gene>
<dbReference type="EMBL" id="JABWUV010000001">
    <property type="protein sequence ID" value="KAF6389555.1"/>
    <property type="molecule type" value="Genomic_DNA"/>
</dbReference>
<dbReference type="AlphaFoldDB" id="A0A7J8ATJ4"/>
<reference evidence="1 2" key="1">
    <citation type="journal article" date="2020" name="Nature">
        <title>Six reference-quality genomes reveal evolution of bat adaptations.</title>
        <authorList>
            <person name="Jebb D."/>
            <person name="Huang Z."/>
            <person name="Pippel M."/>
            <person name="Hughes G.M."/>
            <person name="Lavrichenko K."/>
            <person name="Devanna P."/>
            <person name="Winkler S."/>
            <person name="Jermiin L.S."/>
            <person name="Skirmuntt E.C."/>
            <person name="Katzourakis A."/>
            <person name="Burkitt-Gray L."/>
            <person name="Ray D.A."/>
            <person name="Sullivan K.A.M."/>
            <person name="Roscito J.G."/>
            <person name="Kirilenko B.M."/>
            <person name="Davalos L.M."/>
            <person name="Corthals A.P."/>
            <person name="Power M.L."/>
            <person name="Jones G."/>
            <person name="Ransome R.D."/>
            <person name="Dechmann D.K.N."/>
            <person name="Locatelli A.G."/>
            <person name="Puechmaille S.J."/>
            <person name="Fedrigo O."/>
            <person name="Jarvis E.D."/>
            <person name="Hiller M."/>
            <person name="Vernes S.C."/>
            <person name="Myers E.W."/>
            <person name="Teeling E.C."/>
        </authorList>
    </citation>
    <scope>NUCLEOTIDE SEQUENCE [LARGE SCALE GENOMIC DNA]</scope>
    <source>
        <strain evidence="1">MMyoMyo1</strain>
        <tissue evidence="1">Flight muscle</tissue>
    </source>
</reference>
<name>A0A7J8ATJ4_MYOMY</name>
<dbReference type="Proteomes" id="UP000527355">
    <property type="component" value="Unassembled WGS sequence"/>
</dbReference>
<comment type="caution">
    <text evidence="1">The sequence shown here is derived from an EMBL/GenBank/DDBJ whole genome shotgun (WGS) entry which is preliminary data.</text>
</comment>
<sequence>MIGHPPGSVTLPPVTWKCETVGVEANACVPTVTHLSMRQQQPLTAKGPAAAAKPEQEPIAKAVGAARILQSTAHLPVAPLRTSRPALPQ</sequence>
<keyword evidence="2" id="KW-1185">Reference proteome</keyword>
<accession>A0A7J8ATJ4</accession>
<protein>
    <submittedName>
        <fullName evidence="1">Zinc finger protein 609</fullName>
    </submittedName>
</protein>
<organism evidence="1 2">
    <name type="scientific">Myotis myotis</name>
    <name type="common">Greater mouse-eared bat</name>
    <name type="synonym">Vespertilio myotis</name>
    <dbReference type="NCBI Taxonomy" id="51298"/>
    <lineage>
        <taxon>Eukaryota</taxon>
        <taxon>Metazoa</taxon>
        <taxon>Chordata</taxon>
        <taxon>Craniata</taxon>
        <taxon>Vertebrata</taxon>
        <taxon>Euteleostomi</taxon>
        <taxon>Mammalia</taxon>
        <taxon>Eutheria</taxon>
        <taxon>Laurasiatheria</taxon>
        <taxon>Chiroptera</taxon>
        <taxon>Yangochiroptera</taxon>
        <taxon>Vespertilionidae</taxon>
        <taxon>Myotis</taxon>
    </lineage>
</organism>
<evidence type="ECO:0000313" key="2">
    <source>
        <dbReference type="Proteomes" id="UP000527355"/>
    </source>
</evidence>
<evidence type="ECO:0000313" key="1">
    <source>
        <dbReference type="EMBL" id="KAF6389555.1"/>
    </source>
</evidence>